<accession>A0A0F5FHS6</accession>
<dbReference type="PATRIC" id="fig|429727.3.peg.2850"/>
<organism evidence="3 4">
    <name type="scientific">Devosia chinhatensis</name>
    <dbReference type="NCBI Taxonomy" id="429727"/>
    <lineage>
        <taxon>Bacteria</taxon>
        <taxon>Pseudomonadati</taxon>
        <taxon>Pseudomonadota</taxon>
        <taxon>Alphaproteobacteria</taxon>
        <taxon>Hyphomicrobiales</taxon>
        <taxon>Devosiaceae</taxon>
        <taxon>Devosia</taxon>
    </lineage>
</organism>
<gene>
    <name evidence="3" type="ORF">VE26_13900</name>
</gene>
<feature type="compositionally biased region" description="Basic and acidic residues" evidence="2">
    <location>
        <begin position="51"/>
        <end position="69"/>
    </location>
</feature>
<keyword evidence="1" id="KW-0175">Coiled coil</keyword>
<dbReference type="RefSeq" id="WP_046105783.1">
    <property type="nucleotide sequence ID" value="NZ_JZEY01000061.1"/>
</dbReference>
<dbReference type="STRING" id="429727.VE26_13900"/>
<feature type="compositionally biased region" description="Polar residues" evidence="2">
    <location>
        <begin position="78"/>
        <end position="87"/>
    </location>
</feature>
<comment type="caution">
    <text evidence="3">The sequence shown here is derived from an EMBL/GenBank/DDBJ whole genome shotgun (WGS) entry which is preliminary data.</text>
</comment>
<evidence type="ECO:0000256" key="2">
    <source>
        <dbReference type="SAM" id="MobiDB-lite"/>
    </source>
</evidence>
<protein>
    <submittedName>
        <fullName evidence="3">Uncharacterized protein</fullName>
    </submittedName>
</protein>
<evidence type="ECO:0000313" key="4">
    <source>
        <dbReference type="Proteomes" id="UP000033649"/>
    </source>
</evidence>
<dbReference type="Gene3D" id="1.10.287.1490">
    <property type="match status" value="1"/>
</dbReference>
<sequence>MAENSGKDVPQTDPKSQDNKGPVRPPVLEGTARPATGAKPADGKPQPSRPEPPKSDQTKPEQAKLDPAKTARPPSAPPTEQTRSSGGSPWLAGLLGAVLGLGAAYGLASAGLWPAQQPVNPPADPRLAQFATAIPELETGFANVRSEVEALTGRLSTLEDQAASVPAGDTADAALVEQVAALQAQLEDLAARPAASTETSPVPALNQQIAALETELAQLRQTIETSVTDLAETRSTVSGLAETTAALSAAGDQASRLPLVFSSLESAFASGRTFETELDTLRRVLPDVTIPQNVSAAASVGLPQPDIVARRLNGIIPDMLAGRPANADASFQDGAMDWFRGVIAMRPSGAIEGDSPEAQVSQLEAAMARRDYAQALAIFQALPASMQAVGEGLAGDLALLATSQTFLDDLRDAALRAETGA</sequence>
<name>A0A0F5FHS6_9HYPH</name>
<keyword evidence="4" id="KW-1185">Reference proteome</keyword>
<feature type="coiled-coil region" evidence="1">
    <location>
        <begin position="141"/>
        <end position="229"/>
    </location>
</feature>
<dbReference type="AlphaFoldDB" id="A0A0F5FHS6"/>
<feature type="region of interest" description="Disordered" evidence="2">
    <location>
        <begin position="1"/>
        <end position="88"/>
    </location>
</feature>
<dbReference type="EMBL" id="JZEY01000061">
    <property type="protein sequence ID" value="KKB07752.1"/>
    <property type="molecule type" value="Genomic_DNA"/>
</dbReference>
<reference evidence="3 4" key="1">
    <citation type="submission" date="2015-03" db="EMBL/GenBank/DDBJ databases">
        <authorList>
            <person name="Hassan Y."/>
            <person name="Lepp D."/>
            <person name="Li X.-Z."/>
            <person name="Zhou T."/>
        </authorList>
    </citation>
    <scope>NUCLEOTIDE SEQUENCE [LARGE SCALE GENOMIC DNA]</scope>
    <source>
        <strain evidence="3 4">IPL18</strain>
    </source>
</reference>
<evidence type="ECO:0000313" key="3">
    <source>
        <dbReference type="EMBL" id="KKB07752.1"/>
    </source>
</evidence>
<proteinExistence type="predicted"/>
<dbReference type="OrthoDB" id="8480612at2"/>
<dbReference type="Proteomes" id="UP000033649">
    <property type="component" value="Unassembled WGS sequence"/>
</dbReference>
<evidence type="ECO:0000256" key="1">
    <source>
        <dbReference type="SAM" id="Coils"/>
    </source>
</evidence>